<dbReference type="AlphaFoldDB" id="A0A8H6FRV0"/>
<evidence type="ECO:0000256" key="1">
    <source>
        <dbReference type="SAM" id="MobiDB-lite"/>
    </source>
</evidence>
<evidence type="ECO:0000313" key="3">
    <source>
        <dbReference type="Proteomes" id="UP000578531"/>
    </source>
</evidence>
<dbReference type="EMBL" id="JACCJC010000035">
    <property type="protein sequence ID" value="KAF6233548.1"/>
    <property type="molecule type" value="Genomic_DNA"/>
</dbReference>
<keyword evidence="3" id="KW-1185">Reference proteome</keyword>
<gene>
    <name evidence="2" type="ORF">HO173_008105</name>
</gene>
<comment type="caution">
    <text evidence="2">The sequence shown here is derived from an EMBL/GenBank/DDBJ whole genome shotgun (WGS) entry which is preliminary data.</text>
</comment>
<sequence length="84" mass="9296">MTLLRETVVKVATAVSGSSLGLTKNEKDRTDKVVVHSMPHPSPEDPRVHSTITGEDESGKEVFRKHVAYDPSKEAWLTVGWIQP</sequence>
<dbReference type="Proteomes" id="UP000578531">
    <property type="component" value="Unassembled WGS sequence"/>
</dbReference>
<accession>A0A8H6FRV0</accession>
<proteinExistence type="predicted"/>
<protein>
    <submittedName>
        <fullName evidence="2">Uncharacterized protein</fullName>
    </submittedName>
</protein>
<name>A0A8H6FRV0_9LECA</name>
<dbReference type="RefSeq" id="XP_037162965.1">
    <property type="nucleotide sequence ID" value="XM_037310005.1"/>
</dbReference>
<organism evidence="2 3">
    <name type="scientific">Letharia columbiana</name>
    <dbReference type="NCBI Taxonomy" id="112416"/>
    <lineage>
        <taxon>Eukaryota</taxon>
        <taxon>Fungi</taxon>
        <taxon>Dikarya</taxon>
        <taxon>Ascomycota</taxon>
        <taxon>Pezizomycotina</taxon>
        <taxon>Lecanoromycetes</taxon>
        <taxon>OSLEUM clade</taxon>
        <taxon>Lecanoromycetidae</taxon>
        <taxon>Lecanorales</taxon>
        <taxon>Lecanorineae</taxon>
        <taxon>Parmeliaceae</taxon>
        <taxon>Letharia</taxon>
    </lineage>
</organism>
<feature type="region of interest" description="Disordered" evidence="1">
    <location>
        <begin position="36"/>
        <end position="55"/>
    </location>
</feature>
<evidence type="ECO:0000313" key="2">
    <source>
        <dbReference type="EMBL" id="KAF6233548.1"/>
    </source>
</evidence>
<dbReference type="GeneID" id="59289761"/>
<reference evidence="2 3" key="1">
    <citation type="journal article" date="2020" name="Genomics">
        <title>Complete, high-quality genomes from long-read metagenomic sequencing of two wolf lichen thalli reveals enigmatic genome architecture.</title>
        <authorList>
            <person name="McKenzie S.K."/>
            <person name="Walston R.F."/>
            <person name="Allen J.L."/>
        </authorList>
    </citation>
    <scope>NUCLEOTIDE SEQUENCE [LARGE SCALE GENOMIC DNA]</scope>
    <source>
        <strain evidence="2">WasteWater2</strain>
    </source>
</reference>